<feature type="compositionally biased region" description="Polar residues" evidence="1">
    <location>
        <begin position="294"/>
        <end position="304"/>
    </location>
</feature>
<feature type="region of interest" description="Disordered" evidence="1">
    <location>
        <begin position="919"/>
        <end position="967"/>
    </location>
</feature>
<feature type="region of interest" description="Disordered" evidence="1">
    <location>
        <begin position="265"/>
        <end position="309"/>
    </location>
</feature>
<feature type="non-terminal residue" evidence="2">
    <location>
        <position position="1067"/>
    </location>
</feature>
<gene>
    <name evidence="2" type="ORF">L249_5094</name>
</gene>
<dbReference type="EMBL" id="LKCN02000017">
    <property type="protein sequence ID" value="RCI09016.1"/>
    <property type="molecule type" value="Genomic_DNA"/>
</dbReference>
<accession>A0A367L3K7</accession>
<evidence type="ECO:0000256" key="1">
    <source>
        <dbReference type="SAM" id="MobiDB-lite"/>
    </source>
</evidence>
<feature type="compositionally biased region" description="Basic and acidic residues" evidence="1">
    <location>
        <begin position="832"/>
        <end position="846"/>
    </location>
</feature>
<dbReference type="Proteomes" id="UP000253664">
    <property type="component" value="Unassembled WGS sequence"/>
</dbReference>
<organism evidence="2 3">
    <name type="scientific">Ophiocordyceps polyrhachis-furcata BCC 54312</name>
    <dbReference type="NCBI Taxonomy" id="1330021"/>
    <lineage>
        <taxon>Eukaryota</taxon>
        <taxon>Fungi</taxon>
        <taxon>Dikarya</taxon>
        <taxon>Ascomycota</taxon>
        <taxon>Pezizomycotina</taxon>
        <taxon>Sordariomycetes</taxon>
        <taxon>Hypocreomycetidae</taxon>
        <taxon>Hypocreales</taxon>
        <taxon>Ophiocordycipitaceae</taxon>
        <taxon>Ophiocordyceps</taxon>
    </lineage>
</organism>
<evidence type="ECO:0000313" key="3">
    <source>
        <dbReference type="Proteomes" id="UP000253664"/>
    </source>
</evidence>
<feature type="non-terminal residue" evidence="2">
    <location>
        <position position="1"/>
    </location>
</feature>
<dbReference type="AlphaFoldDB" id="A0A367L3K7"/>
<keyword evidence="3" id="KW-1185">Reference proteome</keyword>
<name>A0A367L3K7_9HYPO</name>
<proteinExistence type="predicted"/>
<feature type="compositionally biased region" description="Polar residues" evidence="1">
    <location>
        <begin position="103"/>
        <end position="118"/>
    </location>
</feature>
<sequence length="1067" mass="120599">LLGQFTNKPSLQDTARLLALSDLFTLSPSHSQVYTITFHLEFQSTAMKPYFLSSGVLTAVTLLLGSAQCLPSPGKMVSKPENPLLAHHEHRPSSRSSEEAYDPSQTGRPDTPVQSSADPKTFMDTITEKFKNKLEPYLPGESKIRRLEVVLDVGTERVVEIWYNNKKMNAEKCDDVENWDVEKINANLPWYIKDRERAIFTRTVCRSFVAHLRNEDIEVVIENLREHSKQLFEWGHFSDRVKVTLVVNHEMMRVLDSTIGILMKQPVDGPTKDQIPRDGPTKRGLGYSKPGDQGPSSVQAQDPTDTPVRYKPLQYSAEIKSLIRYFAHHDKSDPNDSHDDVGFYSYLEAAVIIGDEITLLEWGRETLSIDGPPRPKPSWRTKTGDFIKERRARQFSSYKVLPKEKKVERVMEALRNLLQQHYDKADLIYNPTPTLILGPSLQMWDVKLTKQPYWIQEDGLTKRGVGAGRPEEPDQSSANEKTVVDRVLKEFGTIVEEYITRDERLGFFYESIYGRWLEAILTIGETKTFLKWNLDETMHYKLHGNWTTETGDVVLEQEASQIPSKKKLTLRSNLERHFINGDLLDDLWDVTLMEQPFDEGPHSNLHSANFRTASPKRTAKAKKASRMVSDGLTKRGLEEATRPKKPDQSSVQADDQPDEPDQTSAYPKTVVVDRIMEKVGNKLERYYVWNGKDGDLEVALVIGEVKTMLTWDNVERTTADDETPRPWFITETGEIAKEKGLFTSVPSMARYRRHEVKVVIERLRSQLEQHFERGHLSDDVKVTVIVGNGMRAWDITREMSTEQPVDGASTELNPAAQGLARDSPSSRSKLSRRGDPDNYGNERPENEEGLVMVPRPSPTAAETPVAMPEPSTDSESINHEIAGSSYAKEDTIDHPRLRIVTESWIPPSKTAAIIDMAKPSTASQHLSKRGDIDEPLEGPAATPPVDGQSEALPTAGVTEGVQEDPELENEIPLKGEDVAGCIKRGKVVGKCVKRGEGLSICDCVARWRDEHVAKRVERDDEEFPLEGEDLGAEDWRQALKEYLREAQYWREALKLAGITLEGEDEVD</sequence>
<evidence type="ECO:0000313" key="2">
    <source>
        <dbReference type="EMBL" id="RCI09016.1"/>
    </source>
</evidence>
<protein>
    <submittedName>
        <fullName evidence="2">Uncharacterized protein</fullName>
    </submittedName>
</protein>
<comment type="caution">
    <text evidence="2">The sequence shown here is derived from an EMBL/GenBank/DDBJ whole genome shotgun (WGS) entry which is preliminary data.</text>
</comment>
<feature type="region of interest" description="Disordered" evidence="1">
    <location>
        <begin position="800"/>
        <end position="877"/>
    </location>
</feature>
<feature type="compositionally biased region" description="Basic and acidic residues" evidence="1">
    <location>
        <begin position="632"/>
        <end position="647"/>
    </location>
</feature>
<feature type="compositionally biased region" description="Basic and acidic residues" evidence="1">
    <location>
        <begin position="270"/>
        <end position="281"/>
    </location>
</feature>
<feature type="region of interest" description="Disordered" evidence="1">
    <location>
        <begin position="599"/>
        <end position="669"/>
    </location>
</feature>
<reference evidence="2 3" key="1">
    <citation type="journal article" date="2015" name="BMC Genomics">
        <title>Insights from the genome of Ophiocordyceps polyrhachis-furcata to pathogenicity and host specificity in insect fungi.</title>
        <authorList>
            <person name="Wichadakul D."/>
            <person name="Kobmoo N."/>
            <person name="Ingsriswang S."/>
            <person name="Tangphatsornruang S."/>
            <person name="Chantasingh D."/>
            <person name="Luangsa-ard J.J."/>
            <person name="Eurwilaichitr L."/>
        </authorList>
    </citation>
    <scope>NUCLEOTIDE SEQUENCE [LARGE SCALE GENOMIC DNA]</scope>
    <source>
        <strain evidence="2 3">BCC 54312</strain>
    </source>
</reference>
<feature type="region of interest" description="Disordered" evidence="1">
    <location>
        <begin position="75"/>
        <end position="119"/>
    </location>
</feature>